<gene>
    <name evidence="1" type="ORF">FOVG_14936</name>
</gene>
<name>W9NMU5_FUSOX</name>
<dbReference type="HOGENOM" id="CLU_1731543_0_0_1"/>
<organism evidence="1">
    <name type="scientific">Fusarium oxysporum f. sp. pisi HDV247</name>
    <dbReference type="NCBI Taxonomy" id="1080344"/>
    <lineage>
        <taxon>Eukaryota</taxon>
        <taxon>Fungi</taxon>
        <taxon>Dikarya</taxon>
        <taxon>Ascomycota</taxon>
        <taxon>Pezizomycotina</taxon>
        <taxon>Sordariomycetes</taxon>
        <taxon>Hypocreomycetidae</taxon>
        <taxon>Hypocreales</taxon>
        <taxon>Nectriaceae</taxon>
        <taxon>Fusarium</taxon>
        <taxon>Fusarium oxysporum species complex</taxon>
    </lineage>
</organism>
<evidence type="ECO:0000313" key="1">
    <source>
        <dbReference type="EMBL" id="EXA34079.1"/>
    </source>
</evidence>
<sequence>MSDYGFKCSNNMEIALGSPINTQVLHLKGLYVDKVKMINDRTPALDQNVIAIGSMVIDHERLLNDQYGQDIIRPFVLTMMSGRVRPIVFGILHQNRLEDDSYLNYYTAFMVKFLLTSFAKDDDDQQCQRKIRRLIKIAVDLSPLATHSEPI</sequence>
<accession>W9NMU5</accession>
<dbReference type="OrthoDB" id="2157530at2759"/>
<dbReference type="AlphaFoldDB" id="W9NMU5"/>
<reference evidence="1" key="2">
    <citation type="submission" date="2012-05" db="EMBL/GenBank/DDBJ databases">
        <title>Annotation of the Genome Sequence of Fusarium oxysporum HDV247.</title>
        <authorList>
            <consortium name="The Broad Institute Genomics Platform"/>
            <person name="Ma L.-J."/>
            <person name="Corby-Kistler H."/>
            <person name="Broz K."/>
            <person name="Gale L.R."/>
            <person name="Jonkers W."/>
            <person name="O'Donnell K."/>
            <person name="Ploetz R."/>
            <person name="Steinberg C."/>
            <person name="Schwartz D.C."/>
            <person name="VanEtten H."/>
            <person name="Zhou S."/>
            <person name="Young S.K."/>
            <person name="Zeng Q."/>
            <person name="Gargeya S."/>
            <person name="Fitzgerald M."/>
            <person name="Abouelleil A."/>
            <person name="Alvarado L."/>
            <person name="Chapman S.B."/>
            <person name="Gainer-Dewar J."/>
            <person name="Goldberg J."/>
            <person name="Griggs A."/>
            <person name="Gujja S."/>
            <person name="Hansen M."/>
            <person name="Howarth C."/>
            <person name="Imamovic A."/>
            <person name="Ireland A."/>
            <person name="Larimer J."/>
            <person name="McCowan C."/>
            <person name="Murphy C."/>
            <person name="Pearson M."/>
            <person name="Poon T.W."/>
            <person name="Priest M."/>
            <person name="Roberts A."/>
            <person name="Saif S."/>
            <person name="Shea T."/>
            <person name="Sykes S."/>
            <person name="Wortman J."/>
            <person name="Nusbaum C."/>
            <person name="Birren B."/>
        </authorList>
    </citation>
    <scope>NUCLEOTIDE SEQUENCE</scope>
    <source>
        <strain evidence="1">HDV247</strain>
    </source>
</reference>
<proteinExistence type="predicted"/>
<dbReference type="Proteomes" id="UP000030751">
    <property type="component" value="Unassembled WGS sequence"/>
</dbReference>
<reference evidence="1" key="1">
    <citation type="submission" date="2011-10" db="EMBL/GenBank/DDBJ databases">
        <title>The Genome Sequence of Fusarium oxysporum HDV247.</title>
        <authorList>
            <consortium name="The Broad Institute Genome Sequencing Platform"/>
            <person name="Ma L.-J."/>
            <person name="Gale L.R."/>
            <person name="Schwartz D.C."/>
            <person name="Zhou S."/>
            <person name="Corby-Kistler H."/>
            <person name="Young S.K."/>
            <person name="Zeng Q."/>
            <person name="Gargeya S."/>
            <person name="Fitzgerald M."/>
            <person name="Haas B."/>
            <person name="Abouelleil A."/>
            <person name="Alvarado L."/>
            <person name="Arachchi H.M."/>
            <person name="Berlin A."/>
            <person name="Brown A."/>
            <person name="Chapman S.B."/>
            <person name="Chen Z."/>
            <person name="Dunbar C."/>
            <person name="Freedman E."/>
            <person name="Gearin G."/>
            <person name="Goldberg J."/>
            <person name="Griggs A."/>
            <person name="Gujja S."/>
            <person name="Heiman D."/>
            <person name="Howarth C."/>
            <person name="Larson L."/>
            <person name="Lui A."/>
            <person name="MacDonald P.J.P."/>
            <person name="Montmayeur A."/>
            <person name="Murphy C."/>
            <person name="Neiman D."/>
            <person name="Pearson M."/>
            <person name="Priest M."/>
            <person name="Roberts A."/>
            <person name="Saif S."/>
            <person name="Shea T."/>
            <person name="Shenoy N."/>
            <person name="Sisk P."/>
            <person name="Stolte C."/>
            <person name="Sykes S."/>
            <person name="Wortman J."/>
            <person name="Nusbaum C."/>
            <person name="Birren B."/>
        </authorList>
    </citation>
    <scope>NUCLEOTIDE SEQUENCE [LARGE SCALE GENOMIC DNA]</scope>
    <source>
        <strain evidence="1">HDV247</strain>
    </source>
</reference>
<dbReference type="EMBL" id="JH650983">
    <property type="protein sequence ID" value="EXA34079.1"/>
    <property type="molecule type" value="Genomic_DNA"/>
</dbReference>
<protein>
    <submittedName>
        <fullName evidence="1">Uncharacterized protein</fullName>
    </submittedName>
</protein>